<dbReference type="Pfam" id="PF02397">
    <property type="entry name" value="Bac_transf"/>
    <property type="match status" value="1"/>
</dbReference>
<reference evidence="3 4" key="1">
    <citation type="submission" date="2017-06" db="EMBL/GenBank/DDBJ databases">
        <authorList>
            <consortium name="Pathogen Informatics"/>
        </authorList>
    </citation>
    <scope>NUCLEOTIDE SEQUENCE [LARGE SCALE GENOMIC DNA]</scope>
    <source>
        <strain evidence="3 4">NCTC12018</strain>
    </source>
</reference>
<keyword evidence="3" id="KW-0808">Transferase</keyword>
<evidence type="ECO:0000259" key="2">
    <source>
        <dbReference type="Pfam" id="PF02397"/>
    </source>
</evidence>
<evidence type="ECO:0000313" key="4">
    <source>
        <dbReference type="Proteomes" id="UP000214973"/>
    </source>
</evidence>
<dbReference type="PANTHER" id="PTHR30576">
    <property type="entry name" value="COLANIC BIOSYNTHESIS UDP-GLUCOSE LIPID CARRIER TRANSFERASE"/>
    <property type="match status" value="1"/>
</dbReference>
<dbReference type="PANTHER" id="PTHR30576:SF0">
    <property type="entry name" value="UNDECAPRENYL-PHOSPHATE N-ACETYLGALACTOSAMINYL 1-PHOSPHATE TRANSFERASE-RELATED"/>
    <property type="match status" value="1"/>
</dbReference>
<dbReference type="EMBL" id="LT906470">
    <property type="protein sequence ID" value="SNV61754.1"/>
    <property type="molecule type" value="Genomic_DNA"/>
</dbReference>
<dbReference type="GO" id="GO:0016780">
    <property type="term" value="F:phosphotransferase activity, for other substituted phosphate groups"/>
    <property type="evidence" value="ECO:0007669"/>
    <property type="project" value="TreeGrafter"/>
</dbReference>
<comment type="similarity">
    <text evidence="1">Belongs to the bacterial sugar transferase family.</text>
</comment>
<accession>A0A239YU56</accession>
<name>A0A239YU56_9FIRM</name>
<dbReference type="InterPro" id="IPR003362">
    <property type="entry name" value="Bact_transf"/>
</dbReference>
<evidence type="ECO:0000256" key="1">
    <source>
        <dbReference type="ARBA" id="ARBA00006464"/>
    </source>
</evidence>
<evidence type="ECO:0000313" key="3">
    <source>
        <dbReference type="EMBL" id="SNV61754.1"/>
    </source>
</evidence>
<feature type="domain" description="Bacterial sugar transferase" evidence="2">
    <location>
        <begin position="35"/>
        <end position="227"/>
    </location>
</feature>
<dbReference type="AlphaFoldDB" id="A0A239YU56"/>
<dbReference type="KEGG" id="vrm:44547418_00694"/>
<dbReference type="RefSeq" id="WP_095065699.1">
    <property type="nucleotide sequence ID" value="NZ_LT906470.1"/>
</dbReference>
<dbReference type="Proteomes" id="UP000214973">
    <property type="component" value="Chromosome 1"/>
</dbReference>
<gene>
    <name evidence="3" type="primary">wcaJ_3</name>
    <name evidence="3" type="ORF">SAMEA44547418_00694</name>
</gene>
<sequence length="228" mass="25953">MLVRHFHDLPAELQCEAVRPYFDILNKKRGSLLCKSIFDRIVSAVMLVCLSPVFLVLSIMIKCGSEGEVFFRQTRVTQYGRTFGIYKFRTMVKNAESLGAQVTSKSDMRVTKVGHMLRKCRLDELPQLINIFLGDMSFVGTRPEVPRYVDAYTDEMKATLLLPAGVTSVASIAYKDEDQLLQDAHNVDQVYIEQVLPGKMAWNLKSIKEFSFWSDIKTMIDTVVAVLR</sequence>
<proteinExistence type="inferred from homology"/>
<keyword evidence="4" id="KW-1185">Reference proteome</keyword>
<organism evidence="3 4">
    <name type="scientific">Veillonella rodentium</name>
    <dbReference type="NCBI Taxonomy" id="248315"/>
    <lineage>
        <taxon>Bacteria</taxon>
        <taxon>Bacillati</taxon>
        <taxon>Bacillota</taxon>
        <taxon>Negativicutes</taxon>
        <taxon>Veillonellales</taxon>
        <taxon>Veillonellaceae</taxon>
        <taxon>Veillonella</taxon>
    </lineage>
</organism>
<protein>
    <submittedName>
        <fullName evidence="3">Putative colanic biosynthesis UDP-glucose lipid carrier transferase</fullName>
    </submittedName>
</protein>